<dbReference type="Proteomes" id="UP001370758">
    <property type="component" value="Unassembled WGS sequence"/>
</dbReference>
<dbReference type="InterPro" id="IPR056884">
    <property type="entry name" value="NPHP3-like_N"/>
</dbReference>
<comment type="function">
    <text evidence="5">Involved in mitochondrial fission. Acts as an adapter protein required to form mitochondrial fission complexes. Formation of these complexes is required to promote constriction and fission of the mitochondrial compartment at a late step in mitochondrial division.</text>
</comment>
<feature type="repeat" description="WD" evidence="6">
    <location>
        <begin position="631"/>
        <end position="672"/>
    </location>
</feature>
<evidence type="ECO:0000256" key="3">
    <source>
        <dbReference type="ARBA" id="ARBA00038415"/>
    </source>
</evidence>
<comment type="similarity">
    <text evidence="3">Belongs to the WD repeat MDV1/CAF4 family.</text>
</comment>
<dbReference type="PANTHER" id="PTHR22847:SF637">
    <property type="entry name" value="WD REPEAT DOMAIN 5B"/>
    <property type="match status" value="1"/>
</dbReference>
<dbReference type="InterPro" id="IPR001680">
    <property type="entry name" value="WD40_rpt"/>
</dbReference>
<dbReference type="InterPro" id="IPR036322">
    <property type="entry name" value="WD40_repeat_dom_sf"/>
</dbReference>
<dbReference type="Pfam" id="PF24883">
    <property type="entry name" value="NPHP3_N"/>
    <property type="match status" value="1"/>
</dbReference>
<evidence type="ECO:0000313" key="9">
    <source>
        <dbReference type="Proteomes" id="UP001370758"/>
    </source>
</evidence>
<dbReference type="GO" id="GO:1990234">
    <property type="term" value="C:transferase complex"/>
    <property type="evidence" value="ECO:0007669"/>
    <property type="project" value="UniProtKB-ARBA"/>
</dbReference>
<dbReference type="CDD" id="cd00200">
    <property type="entry name" value="WD40"/>
    <property type="match status" value="1"/>
</dbReference>
<dbReference type="PANTHER" id="PTHR22847">
    <property type="entry name" value="WD40 REPEAT PROTEIN"/>
    <property type="match status" value="1"/>
</dbReference>
<dbReference type="SUPFAM" id="SSF50978">
    <property type="entry name" value="WD40 repeat-like"/>
    <property type="match status" value="2"/>
</dbReference>
<feature type="repeat" description="WD" evidence="6">
    <location>
        <begin position="736"/>
        <end position="777"/>
    </location>
</feature>
<dbReference type="PRINTS" id="PR00320">
    <property type="entry name" value="GPROTEINBRPT"/>
</dbReference>
<dbReference type="SMART" id="SM00320">
    <property type="entry name" value="WD40"/>
    <property type="match status" value="11"/>
</dbReference>
<evidence type="ECO:0000256" key="6">
    <source>
        <dbReference type="PROSITE-ProRule" id="PRU00221"/>
    </source>
</evidence>
<gene>
    <name evidence="8" type="ORF">TWF481_010469</name>
</gene>
<dbReference type="PROSITE" id="PS00678">
    <property type="entry name" value="WD_REPEATS_1"/>
    <property type="match status" value="1"/>
</dbReference>
<organism evidence="8 9">
    <name type="scientific">Arthrobotrys musiformis</name>
    <dbReference type="NCBI Taxonomy" id="47236"/>
    <lineage>
        <taxon>Eukaryota</taxon>
        <taxon>Fungi</taxon>
        <taxon>Dikarya</taxon>
        <taxon>Ascomycota</taxon>
        <taxon>Pezizomycotina</taxon>
        <taxon>Orbiliomycetes</taxon>
        <taxon>Orbiliales</taxon>
        <taxon>Orbiliaceae</taxon>
        <taxon>Arthrobotrys</taxon>
    </lineage>
</organism>
<sequence length="1262" mass="141276">MFSDDPQVQFGASFFFKRGESERDNASLLFTTIAVELSRKVPGLAVHIKNGIQEEPDISKKSLDQQFKYLIFQPLQKLNETAPSSAMPRYNAKRGPIPLILVMDALDECQDEDRIRLVLHLFSEVEKLKPNSIHVRVFLTSRPELPIRLGFKNMAPGRHHCVKLQDIPPTTIQGDISIFLKEEFAKIAEDSEFSPEWPGSEVITMLTNMAIPLFIFAATMCRFVRGIPQSGSTPKRRLETILKYGASGGALSPTPDWSVHDPKNKLDQTYLPVLEQFEFRLENNESEYLGSSPRTQAWRQLCKEFRAIIGTIVILADPLSTCALAHLLGILEEEVDDKLRYLHSVLDVPSKSQPSPPIRLPHLSFRDFLVDPEKGAKLDSKRIDGERIDEINGNFWFWINEKEAHSMLMIRCVDVLSENLKKYICCLKYPGMPRKELSASEIDKRLPSHLQYACRYWIKHLKHSSEHLRDEDAAHIYGFLRKHFLYWLETLSLLGRLSECVSLINTLRELVDKKDESELSRFLSDAKRFVLQSWQIIDKAPLQVYSSALIFAPQKSLVRSTFQDDIPGWIRRQPKTPEAWGPLLQSLDVNGGSGNVQTVAFSPDGRLLVSGDSNSSICLWVPETGEHIRTLEGHTSSVAKVAFSFDGKYLASASYDNTVRIWDVVLGQELEVFKGHTAWVIDFAFSPDGKLLASASVDRTIRLWDAVIERQITETEQRTPVIEGRETATRWQERVLQCHTDWVEKIAYSPDGKLLVSASTTSTITLWDPKTGGKIKVFSRLQYDYQHSLAASVAFSPDGKQVASAFKNTVIFWCVMTGQQLQKYQKDSIEYWGIAFSPTGKDLASATDTGTIELWDVATGRGVTIFGMDSGTTNAVTFSPDGKVVASASGTTIALCDAAIEQWMEHAKPQLQIAPQETGASSKRHEKKGRSLWSNTRPTLRHIAIKRWRSLTLRTNTKTIAKTTKGQLSRPGSSLGKEHHPPKILASAPQELSFETGNSPICRITYSPETGQVASGSSDGTITLWDPSTGRPVKCLRGHTSSITELSFCLGSENATRLLASGSSYETVRVWDTTTGQQIQIFEKIGWIGPVSFISNGQELVIVALGTISFWNVATGQKIRSFELLGFNSMATAMAFYPNEERLVLANYRGEIIVLEAATGKELQRFKIGNLIEEIRFSDKNGHLQTDKGVVVLPPSLSSSSRIPLKSSLYTYRRDWISRDGQKFLWLPPDFRGMSSVLGEGLFAIGRGSGEVSFFGFADENN</sequence>
<dbReference type="Pfam" id="PF00400">
    <property type="entry name" value="WD40"/>
    <property type="match status" value="7"/>
</dbReference>
<evidence type="ECO:0000259" key="7">
    <source>
        <dbReference type="Pfam" id="PF24883"/>
    </source>
</evidence>
<feature type="repeat" description="WD" evidence="6">
    <location>
        <begin position="1036"/>
        <end position="1081"/>
    </location>
</feature>
<evidence type="ECO:0000256" key="4">
    <source>
        <dbReference type="ARBA" id="ARBA00039789"/>
    </source>
</evidence>
<feature type="repeat" description="WD" evidence="6">
    <location>
        <begin position="994"/>
        <end position="1035"/>
    </location>
</feature>
<feature type="repeat" description="WD" evidence="6">
    <location>
        <begin position="589"/>
        <end position="630"/>
    </location>
</feature>
<dbReference type="InterPro" id="IPR015943">
    <property type="entry name" value="WD40/YVTN_repeat-like_dom_sf"/>
</dbReference>
<dbReference type="PROSITE" id="PS50294">
    <property type="entry name" value="WD_REPEATS_REGION"/>
    <property type="match status" value="6"/>
</dbReference>
<feature type="domain" description="Nephrocystin 3-like N-terminal" evidence="7">
    <location>
        <begin position="11"/>
        <end position="142"/>
    </location>
</feature>
<dbReference type="PROSITE" id="PS50082">
    <property type="entry name" value="WD_REPEATS_2"/>
    <property type="match status" value="7"/>
</dbReference>
<keyword evidence="9" id="KW-1185">Reference proteome</keyword>
<dbReference type="GO" id="GO:0005634">
    <property type="term" value="C:nucleus"/>
    <property type="evidence" value="ECO:0007669"/>
    <property type="project" value="TreeGrafter"/>
</dbReference>
<evidence type="ECO:0000256" key="1">
    <source>
        <dbReference type="ARBA" id="ARBA00022574"/>
    </source>
</evidence>
<dbReference type="InterPro" id="IPR019775">
    <property type="entry name" value="WD40_repeat_CS"/>
</dbReference>
<proteinExistence type="inferred from homology"/>
<feature type="repeat" description="WD" evidence="6">
    <location>
        <begin position="834"/>
        <end position="865"/>
    </location>
</feature>
<accession>A0AAV9W0W1</accession>
<evidence type="ECO:0000256" key="2">
    <source>
        <dbReference type="ARBA" id="ARBA00022737"/>
    </source>
</evidence>
<protein>
    <recommendedName>
        <fullName evidence="4">Mitochondrial division protein 1</fullName>
    </recommendedName>
</protein>
<dbReference type="AlphaFoldDB" id="A0AAV9W0W1"/>
<dbReference type="EMBL" id="JAVHJL010000007">
    <property type="protein sequence ID" value="KAK6500111.1"/>
    <property type="molecule type" value="Genomic_DNA"/>
</dbReference>
<evidence type="ECO:0000313" key="8">
    <source>
        <dbReference type="EMBL" id="KAK6500111.1"/>
    </source>
</evidence>
<name>A0AAV9W0W1_9PEZI</name>
<dbReference type="Gene3D" id="2.130.10.10">
    <property type="entry name" value="YVTN repeat-like/Quinoprotein amine dehydrogenase"/>
    <property type="match status" value="4"/>
</dbReference>
<feature type="repeat" description="WD" evidence="6">
    <location>
        <begin position="673"/>
        <end position="705"/>
    </location>
</feature>
<reference evidence="8 9" key="1">
    <citation type="submission" date="2023-08" db="EMBL/GenBank/DDBJ databases">
        <authorList>
            <person name="Palmer J.M."/>
        </authorList>
    </citation>
    <scope>NUCLEOTIDE SEQUENCE [LARGE SCALE GENOMIC DNA]</scope>
    <source>
        <strain evidence="8 9">TWF481</strain>
    </source>
</reference>
<keyword evidence="2" id="KW-0677">Repeat</keyword>
<comment type="caution">
    <text evidence="8">The sequence shown here is derived from an EMBL/GenBank/DDBJ whole genome shotgun (WGS) entry which is preliminary data.</text>
</comment>
<keyword evidence="1 6" id="KW-0853">WD repeat</keyword>
<dbReference type="InterPro" id="IPR020472">
    <property type="entry name" value="WD40_PAC1"/>
</dbReference>
<evidence type="ECO:0000256" key="5">
    <source>
        <dbReference type="ARBA" id="ARBA00043913"/>
    </source>
</evidence>